<organism evidence="2 3">
    <name type="scientific">Portunus trituberculatus</name>
    <name type="common">Swimming crab</name>
    <name type="synonym">Neptunus trituberculatus</name>
    <dbReference type="NCBI Taxonomy" id="210409"/>
    <lineage>
        <taxon>Eukaryota</taxon>
        <taxon>Metazoa</taxon>
        <taxon>Ecdysozoa</taxon>
        <taxon>Arthropoda</taxon>
        <taxon>Crustacea</taxon>
        <taxon>Multicrustacea</taxon>
        <taxon>Malacostraca</taxon>
        <taxon>Eumalacostraca</taxon>
        <taxon>Eucarida</taxon>
        <taxon>Decapoda</taxon>
        <taxon>Pleocyemata</taxon>
        <taxon>Brachyura</taxon>
        <taxon>Eubrachyura</taxon>
        <taxon>Portunoidea</taxon>
        <taxon>Portunidae</taxon>
        <taxon>Portuninae</taxon>
        <taxon>Portunus</taxon>
    </lineage>
</organism>
<evidence type="ECO:0000313" key="2">
    <source>
        <dbReference type="EMBL" id="MPC44962.1"/>
    </source>
</evidence>
<feature type="region of interest" description="Disordered" evidence="1">
    <location>
        <begin position="21"/>
        <end position="87"/>
    </location>
</feature>
<sequence>MYYLSVPRRFTAWQYVQLGRLPGCPKRGGRGPGTHHHHSRRKRSNDQSTYSTGRRELAGTAHTTPATLHATRNDHSFADSTTTPSNTYHLAPEAELETSNATGPTSRPQAALQCVRQQSHFSLPEAQLECAKARLEEPETENGPDYSFQDTSTTPLRLMEDGRENHEGILLKTLRPYRTYSLRVARKSSPHHQEQDSSFSNGPSRSHFGLFSGQQFTGDDNTHKNNSSGALSPKGCSTMVHCRSCQTITARGTTPDKERDEVREEPQEEEEASSESECSEAHSELEVIMTTAC</sequence>
<dbReference type="EMBL" id="VSRR010006510">
    <property type="protein sequence ID" value="MPC44962.1"/>
    <property type="molecule type" value="Genomic_DNA"/>
</dbReference>
<feature type="region of interest" description="Disordered" evidence="1">
    <location>
        <begin position="185"/>
        <end position="237"/>
    </location>
</feature>
<feature type="compositionally biased region" description="Polar residues" evidence="1">
    <location>
        <begin position="78"/>
        <end position="87"/>
    </location>
</feature>
<feature type="compositionally biased region" description="Basic and acidic residues" evidence="1">
    <location>
        <begin position="254"/>
        <end position="265"/>
    </location>
</feature>
<feature type="region of interest" description="Disordered" evidence="1">
    <location>
        <begin position="251"/>
        <end position="293"/>
    </location>
</feature>
<evidence type="ECO:0000313" key="3">
    <source>
        <dbReference type="Proteomes" id="UP000324222"/>
    </source>
</evidence>
<gene>
    <name evidence="2" type="ORF">E2C01_038644</name>
</gene>
<dbReference type="AlphaFoldDB" id="A0A5B7FEN9"/>
<feature type="compositionally biased region" description="Acidic residues" evidence="1">
    <location>
        <begin position="266"/>
        <end position="278"/>
    </location>
</feature>
<accession>A0A5B7FEN9</accession>
<feature type="compositionally biased region" description="Low complexity" evidence="1">
    <location>
        <begin position="58"/>
        <end position="70"/>
    </location>
</feature>
<reference evidence="2 3" key="1">
    <citation type="submission" date="2019-05" db="EMBL/GenBank/DDBJ databases">
        <title>Another draft genome of Portunus trituberculatus and its Hox gene families provides insights of decapod evolution.</title>
        <authorList>
            <person name="Jeong J.-H."/>
            <person name="Song I."/>
            <person name="Kim S."/>
            <person name="Choi T."/>
            <person name="Kim D."/>
            <person name="Ryu S."/>
            <person name="Kim W."/>
        </authorList>
    </citation>
    <scope>NUCLEOTIDE SEQUENCE [LARGE SCALE GENOMIC DNA]</scope>
    <source>
        <tissue evidence="2">Muscle</tissue>
    </source>
</reference>
<dbReference type="Proteomes" id="UP000324222">
    <property type="component" value="Unassembled WGS sequence"/>
</dbReference>
<protein>
    <submittedName>
        <fullName evidence="2">Uncharacterized protein</fullName>
    </submittedName>
</protein>
<feature type="compositionally biased region" description="Basic residues" evidence="1">
    <location>
        <begin position="27"/>
        <end position="43"/>
    </location>
</feature>
<feature type="compositionally biased region" description="Polar residues" evidence="1">
    <location>
        <begin position="212"/>
        <end position="230"/>
    </location>
</feature>
<name>A0A5B7FEN9_PORTR</name>
<evidence type="ECO:0000256" key="1">
    <source>
        <dbReference type="SAM" id="MobiDB-lite"/>
    </source>
</evidence>
<proteinExistence type="predicted"/>
<comment type="caution">
    <text evidence="2">The sequence shown here is derived from an EMBL/GenBank/DDBJ whole genome shotgun (WGS) entry which is preliminary data.</text>
</comment>
<keyword evidence="3" id="KW-1185">Reference proteome</keyword>